<dbReference type="PROSITE" id="PS00911">
    <property type="entry name" value="DHODEHASE_1"/>
    <property type="match status" value="1"/>
</dbReference>
<comment type="cofactor">
    <cofactor evidence="11">
        <name>FMN</name>
        <dbReference type="ChEBI" id="CHEBI:58210"/>
    </cofactor>
    <text evidence="11">Binds 1 FMN per subunit.</text>
</comment>
<sequence length="294" mass="30530">MPASGTFDCHNAPALPFDAAILGAIVVKSVTLHPQKGNPPPRLAETPSGLINSIGIPSPGIDVFIQQILPVYTALGSPVIVSVAGYSANEYAELVAALDGLKSVEAIELNLSCPNIRYHRMPAQDKDLLQECVAMARGATAKPLWAKLSPDVPSVGEMAQAAEVAGADACTVINTTSAMMVNIHTLRPMIGATRGGLSGPALLPIALAAVWDATHHANIPVIGVGGISTVEDVVAVFAAGASAVQIGTASFYDPMAMPRLIGELDRYLKDKGIASIEELKAKIRQSQTPSAEEV</sequence>
<feature type="binding site" evidence="11">
    <location>
        <position position="173"/>
    </location>
    <ligand>
        <name>FMN</name>
        <dbReference type="ChEBI" id="CHEBI:58210"/>
    </ligand>
</feature>
<feature type="binding site" evidence="11">
    <location>
        <begin position="52"/>
        <end position="56"/>
    </location>
    <ligand>
        <name>substrate</name>
    </ligand>
</feature>
<comment type="similarity">
    <text evidence="4 11">Belongs to the dihydroorotate dehydrogenase family. Type 1 subfamily.</text>
</comment>
<reference evidence="13 14" key="1">
    <citation type="journal article" date="2019" name="Sci. Rep.">
        <title>Sulfobacillus thermotolerans: new insights into resistance and metabolic capacities of acidophilic chemolithotrophs.</title>
        <authorList>
            <person name="Panyushkina A.E."/>
            <person name="Babenko V.V."/>
            <person name="Nikitina A.S."/>
            <person name="Selezneva O.V."/>
            <person name="Tsaplina I.A."/>
            <person name="Letarova M.A."/>
            <person name="Kostryukova E.S."/>
            <person name="Letarov A.V."/>
        </authorList>
    </citation>
    <scope>NUCLEOTIDE SEQUENCE [LARGE SCALE GENOMIC DNA]</scope>
    <source>
        <strain evidence="13 14">Kr1</strain>
    </source>
</reference>
<evidence type="ECO:0000256" key="11">
    <source>
        <dbReference type="HAMAP-Rule" id="MF_00224"/>
    </source>
</evidence>
<dbReference type="InterPro" id="IPR049622">
    <property type="entry name" value="Dihydroorotate_DH_I"/>
</dbReference>
<proteinExistence type="inferred from homology"/>
<evidence type="ECO:0000313" key="14">
    <source>
        <dbReference type="Proteomes" id="UP000325292"/>
    </source>
</evidence>
<evidence type="ECO:0000256" key="1">
    <source>
        <dbReference type="ARBA" id="ARBA00003616"/>
    </source>
</evidence>
<feature type="binding site" evidence="11">
    <location>
        <position position="199"/>
    </location>
    <ligand>
        <name>FMN</name>
        <dbReference type="ChEBI" id="CHEBI:58210"/>
    </ligand>
</feature>
<protein>
    <recommendedName>
        <fullName evidence="11">Dihydroorotate dehydrogenase</fullName>
        <shortName evidence="11">DHOD</shortName>
        <shortName evidence="11">DHODase</shortName>
        <shortName evidence="11">DHOdehase</shortName>
        <ecNumber evidence="11">1.3.-.-</ecNumber>
    </recommendedName>
</protein>
<evidence type="ECO:0000256" key="6">
    <source>
        <dbReference type="ARBA" id="ARBA00022630"/>
    </source>
</evidence>
<feature type="binding site" evidence="11">
    <location>
        <position position="4"/>
    </location>
    <ligand>
        <name>FMN</name>
        <dbReference type="ChEBI" id="CHEBI:58210"/>
    </ligand>
</feature>
<comment type="function">
    <text evidence="1">Catalyzes the conversion of dihydroorotate to orotate with NAD(+) as electron acceptor.</text>
</comment>
<dbReference type="InterPro" id="IPR050074">
    <property type="entry name" value="DHO_dehydrogenase"/>
</dbReference>
<dbReference type="InterPro" id="IPR024920">
    <property type="entry name" value="Dihydroorotate_DH_1"/>
</dbReference>
<feature type="binding site" evidence="11">
    <location>
        <position position="147"/>
    </location>
    <ligand>
        <name>FMN</name>
        <dbReference type="ChEBI" id="CHEBI:58210"/>
    </ligand>
</feature>
<dbReference type="NCBIfam" id="TIGR01037">
    <property type="entry name" value="pyrD_sub1_fam"/>
    <property type="match status" value="1"/>
</dbReference>
<feature type="domain" description="Dihydroorotate dehydrogenase catalytic" evidence="12">
    <location>
        <begin position="1"/>
        <end position="267"/>
    </location>
</feature>
<dbReference type="InterPro" id="IPR033888">
    <property type="entry name" value="DHOD_1B"/>
</dbReference>
<keyword evidence="6 11" id="KW-0285">Flavoprotein</keyword>
<feature type="binding site" evidence="11">
    <location>
        <begin position="174"/>
        <end position="175"/>
    </location>
    <ligand>
        <name>substrate</name>
    </ligand>
</feature>
<dbReference type="CDD" id="cd04740">
    <property type="entry name" value="DHOD_1B_like"/>
    <property type="match status" value="1"/>
</dbReference>
<comment type="subcellular location">
    <subcellularLocation>
        <location evidence="2 11">Cytoplasm</location>
    </subcellularLocation>
</comment>
<feature type="binding site" evidence="11">
    <location>
        <position position="110"/>
    </location>
    <ligand>
        <name>FMN</name>
        <dbReference type="ChEBI" id="CHEBI:58210"/>
    </ligand>
</feature>
<dbReference type="Proteomes" id="UP000325292">
    <property type="component" value="Chromosome"/>
</dbReference>
<keyword evidence="8 11" id="KW-0665">Pyrimidine biosynthesis</keyword>
<feature type="binding site" evidence="11">
    <location>
        <position position="110"/>
    </location>
    <ligand>
        <name>substrate</name>
    </ligand>
</feature>
<dbReference type="HAMAP" id="MF_00224">
    <property type="entry name" value="DHO_dh_type1"/>
    <property type="match status" value="1"/>
</dbReference>
<dbReference type="PANTHER" id="PTHR48109:SF1">
    <property type="entry name" value="DIHYDROOROTATE DEHYDROGENASE (FUMARATE)"/>
    <property type="match status" value="1"/>
</dbReference>
<evidence type="ECO:0000256" key="10">
    <source>
        <dbReference type="ARBA" id="ARBA00048996"/>
    </source>
</evidence>
<evidence type="ECO:0000256" key="5">
    <source>
        <dbReference type="ARBA" id="ARBA00022490"/>
    </source>
</evidence>
<name>A0ABM6RVH9_9FIRM</name>
<dbReference type="NCBIfam" id="NF005574">
    <property type="entry name" value="PRK07259.1"/>
    <property type="match status" value="1"/>
</dbReference>
<keyword evidence="7 11" id="KW-0288">FMN</keyword>
<feature type="binding site" evidence="11">
    <location>
        <begin position="225"/>
        <end position="226"/>
    </location>
    <ligand>
        <name>FMN</name>
        <dbReference type="ChEBI" id="CHEBI:58210"/>
    </ligand>
</feature>
<dbReference type="InterPro" id="IPR001295">
    <property type="entry name" value="Dihydroorotate_DH_CS"/>
</dbReference>
<gene>
    <name evidence="11" type="primary">pyrD</name>
    <name evidence="13" type="ORF">BXT84_03445</name>
</gene>
<dbReference type="InterPro" id="IPR005720">
    <property type="entry name" value="Dihydroorotate_DH_cat"/>
</dbReference>
<dbReference type="EC" id="1.3.-.-" evidence="11"/>
<evidence type="ECO:0000256" key="8">
    <source>
        <dbReference type="ARBA" id="ARBA00022975"/>
    </source>
</evidence>
<comment type="catalytic activity">
    <reaction evidence="11">
        <text>(S)-dihydroorotate + A = orotate + AH2</text>
        <dbReference type="Rhea" id="RHEA:18073"/>
        <dbReference type="ChEBI" id="CHEBI:13193"/>
        <dbReference type="ChEBI" id="CHEBI:17499"/>
        <dbReference type="ChEBI" id="CHEBI:30839"/>
        <dbReference type="ChEBI" id="CHEBI:30864"/>
    </reaction>
</comment>
<evidence type="ECO:0000256" key="7">
    <source>
        <dbReference type="ARBA" id="ARBA00022643"/>
    </source>
</evidence>
<evidence type="ECO:0000259" key="12">
    <source>
        <dbReference type="Pfam" id="PF01180"/>
    </source>
</evidence>
<dbReference type="SUPFAM" id="SSF51395">
    <property type="entry name" value="FMN-linked oxidoreductases"/>
    <property type="match status" value="1"/>
</dbReference>
<dbReference type="PROSITE" id="PS00912">
    <property type="entry name" value="DHODEHASE_2"/>
    <property type="match status" value="1"/>
</dbReference>
<evidence type="ECO:0000256" key="2">
    <source>
        <dbReference type="ARBA" id="ARBA00004496"/>
    </source>
</evidence>
<dbReference type="PANTHER" id="PTHR48109">
    <property type="entry name" value="DIHYDROOROTATE DEHYDROGENASE (QUINONE), MITOCHONDRIAL-RELATED"/>
    <property type="match status" value="1"/>
</dbReference>
<keyword evidence="9 11" id="KW-0560">Oxidoreductase</keyword>
<comment type="caution">
    <text evidence="11">Lacks conserved residue(s) required for the propagation of feature annotation.</text>
</comment>
<feature type="binding site" evidence="11">
    <location>
        <position position="28"/>
    </location>
    <ligand>
        <name>substrate</name>
    </ligand>
</feature>
<dbReference type="PIRSF" id="PIRSF000164">
    <property type="entry name" value="DHO_oxidase"/>
    <property type="match status" value="1"/>
</dbReference>
<dbReference type="EMBL" id="CP019454">
    <property type="protein sequence ID" value="AUW95368.1"/>
    <property type="molecule type" value="Genomic_DNA"/>
</dbReference>
<dbReference type="Gene3D" id="3.20.20.70">
    <property type="entry name" value="Aldolase class I"/>
    <property type="match status" value="1"/>
</dbReference>
<feature type="binding site" evidence="11">
    <location>
        <begin position="247"/>
        <end position="248"/>
    </location>
    <ligand>
        <name>FMN</name>
        <dbReference type="ChEBI" id="CHEBI:58210"/>
    </ligand>
</feature>
<accession>A0ABM6RVH9</accession>
<keyword evidence="14" id="KW-1185">Reference proteome</keyword>
<feature type="active site" description="Nucleophile" evidence="11">
    <location>
        <position position="113"/>
    </location>
</feature>
<feature type="binding site" evidence="11">
    <location>
        <begin position="28"/>
        <end position="29"/>
    </location>
    <ligand>
        <name>FMN</name>
        <dbReference type="ChEBI" id="CHEBI:58210"/>
    </ligand>
</feature>
<evidence type="ECO:0000313" key="13">
    <source>
        <dbReference type="EMBL" id="AUW95368.1"/>
    </source>
</evidence>
<organism evidence="13 14">
    <name type="scientific">Sulfobacillus thermotolerans</name>
    <dbReference type="NCBI Taxonomy" id="338644"/>
    <lineage>
        <taxon>Bacteria</taxon>
        <taxon>Bacillati</taxon>
        <taxon>Bacillota</taxon>
        <taxon>Clostridia</taxon>
        <taxon>Eubacteriales</taxon>
        <taxon>Clostridiales Family XVII. Incertae Sedis</taxon>
        <taxon>Sulfobacillus</taxon>
    </lineage>
</organism>
<comment type="catalytic activity">
    <reaction evidence="10">
        <text>(S)-dihydroorotate + NAD(+) = orotate + NADH + H(+)</text>
        <dbReference type="Rhea" id="RHEA:13513"/>
        <dbReference type="ChEBI" id="CHEBI:15378"/>
        <dbReference type="ChEBI" id="CHEBI:30839"/>
        <dbReference type="ChEBI" id="CHEBI:30864"/>
        <dbReference type="ChEBI" id="CHEBI:57540"/>
        <dbReference type="ChEBI" id="CHEBI:57945"/>
        <dbReference type="EC" id="1.3.1.14"/>
    </reaction>
</comment>
<evidence type="ECO:0000256" key="3">
    <source>
        <dbReference type="ARBA" id="ARBA00004715"/>
    </source>
</evidence>
<dbReference type="InterPro" id="IPR012135">
    <property type="entry name" value="Dihydroorotate_DH_1_2"/>
</dbReference>
<dbReference type="Pfam" id="PF01180">
    <property type="entry name" value="DHO_dh"/>
    <property type="match status" value="1"/>
</dbReference>
<evidence type="ECO:0000256" key="9">
    <source>
        <dbReference type="ARBA" id="ARBA00023002"/>
    </source>
</evidence>
<dbReference type="InterPro" id="IPR013785">
    <property type="entry name" value="Aldolase_TIM"/>
</dbReference>
<comment type="pathway">
    <text evidence="3">Pyrimidine metabolism; UMP biosynthesis via de novo pathway; orotate from (S)-dihydroorotate (NAD(+) route): step 1/1.</text>
</comment>
<evidence type="ECO:0000256" key="4">
    <source>
        <dbReference type="ARBA" id="ARBA00008008"/>
    </source>
</evidence>
<keyword evidence="5 11" id="KW-0963">Cytoplasm</keyword>